<dbReference type="RefSeq" id="WP_117726046.1">
    <property type="nucleotide sequence ID" value="NZ_CABMFV010000017.1"/>
</dbReference>
<evidence type="ECO:0000313" key="2">
    <source>
        <dbReference type="EMBL" id="RGM27262.1"/>
    </source>
</evidence>
<comment type="caution">
    <text evidence="2">The sequence shown here is derived from an EMBL/GenBank/DDBJ whole genome shotgun (WGS) entry which is preliminary data.</text>
</comment>
<feature type="compositionally biased region" description="Basic and acidic residues" evidence="1">
    <location>
        <begin position="128"/>
        <end position="207"/>
    </location>
</feature>
<accession>A0A8B2ZMH1</accession>
<name>A0A8B2ZMH1_STAWA</name>
<protein>
    <submittedName>
        <fullName evidence="2">Uncharacterized protein</fullName>
    </submittedName>
</protein>
<dbReference type="EMBL" id="QSTD01000017">
    <property type="protein sequence ID" value="RGM27262.1"/>
    <property type="molecule type" value="Genomic_DNA"/>
</dbReference>
<dbReference type="AlphaFoldDB" id="A0A8B2ZMH1"/>
<evidence type="ECO:0000313" key="3">
    <source>
        <dbReference type="Proteomes" id="UP000261016"/>
    </source>
</evidence>
<evidence type="ECO:0000256" key="1">
    <source>
        <dbReference type="SAM" id="MobiDB-lite"/>
    </source>
</evidence>
<sequence>MANTKTQKILSISKTKSENIAEWFVSDAQWKLLAEHLELGKTAIFKYKKLIKIKTEEKDALYALGDIFTLNQLNTVIELFNDAIEHPEKYKKPKKKSDVDLKAQADVIQKHTKDMNMDYLGYQGKPTARKEKAEIETENKTDKRAQTPDKSEVIAKHNAERKAMKEEIEALPKDSQERIEKERAYKQSEGDRIAEFWDAQKREQEDK</sequence>
<feature type="region of interest" description="Disordered" evidence="1">
    <location>
        <begin position="126"/>
        <end position="207"/>
    </location>
</feature>
<gene>
    <name evidence="2" type="ORF">DXC19_12935</name>
</gene>
<organism evidence="2 3">
    <name type="scientific">Staphylococcus warneri</name>
    <dbReference type="NCBI Taxonomy" id="1292"/>
    <lineage>
        <taxon>Bacteria</taxon>
        <taxon>Bacillati</taxon>
        <taxon>Bacillota</taxon>
        <taxon>Bacilli</taxon>
        <taxon>Bacillales</taxon>
        <taxon>Staphylococcaceae</taxon>
        <taxon>Staphylococcus</taxon>
    </lineage>
</organism>
<proteinExistence type="predicted"/>
<reference evidence="2 3" key="1">
    <citation type="submission" date="2018-08" db="EMBL/GenBank/DDBJ databases">
        <title>A genome reference for cultivated species of the human gut microbiota.</title>
        <authorList>
            <person name="Zou Y."/>
            <person name="Xue W."/>
            <person name="Luo G."/>
        </authorList>
    </citation>
    <scope>NUCLEOTIDE SEQUENCE [LARGE SCALE GENOMIC DNA]</scope>
    <source>
        <strain evidence="2 3">OM08-17AT</strain>
    </source>
</reference>
<dbReference type="Proteomes" id="UP000261016">
    <property type="component" value="Unassembled WGS sequence"/>
</dbReference>